<proteinExistence type="predicted"/>
<dbReference type="SUPFAM" id="SSF81383">
    <property type="entry name" value="F-box domain"/>
    <property type="match status" value="1"/>
</dbReference>
<dbReference type="Pfam" id="PF00646">
    <property type="entry name" value="F-box"/>
    <property type="match status" value="1"/>
</dbReference>
<dbReference type="Gene3D" id="1.20.1280.50">
    <property type="match status" value="1"/>
</dbReference>
<dbReference type="InterPro" id="IPR006527">
    <property type="entry name" value="F-box-assoc_dom_typ1"/>
</dbReference>
<dbReference type="PANTHER" id="PTHR31672:SF13">
    <property type="entry name" value="F-BOX PROTEIN CPR30-LIKE"/>
    <property type="match status" value="1"/>
</dbReference>
<dbReference type="EMBL" id="OIVN01003816">
    <property type="protein sequence ID" value="SPD13773.1"/>
    <property type="molecule type" value="Genomic_DNA"/>
</dbReference>
<sequence>MSENVKVNELPEDILVEILVRLPVKSLVRFRCVCNSWLSLLTHPRFVRHHLNHDHEQHENHTRMEGVIQILVDSSFSSHLKYLKEEEEEEEEDDDDDDEEEEEDDDDDDEEELEEEEEETAELKEKLERQLEGEEEEIDCSSIPFLWDAIKFKVWGHCDGLLCGEVDRLKGSALIVWNPSLREYIELSSSPPPTSPKNRDMIHGIGYDTHSEDYKVVKIFQCVSVGERPNIKPEVYVLSLMTKSWKRIPNTLYFSISIL</sequence>
<name>A0A2N9HPU8_FAGSY</name>
<dbReference type="PANTHER" id="PTHR31672">
    <property type="entry name" value="BNACNNG10540D PROTEIN"/>
    <property type="match status" value="1"/>
</dbReference>
<protein>
    <recommendedName>
        <fullName evidence="2">F-box domain-containing protein</fullName>
    </recommendedName>
</protein>
<dbReference type="InterPro" id="IPR036047">
    <property type="entry name" value="F-box-like_dom_sf"/>
</dbReference>
<reference evidence="3" key="1">
    <citation type="submission" date="2018-02" db="EMBL/GenBank/DDBJ databases">
        <authorList>
            <person name="Cohen D.B."/>
            <person name="Kent A.D."/>
        </authorList>
    </citation>
    <scope>NUCLEOTIDE SEQUENCE</scope>
</reference>
<evidence type="ECO:0000259" key="2">
    <source>
        <dbReference type="PROSITE" id="PS50181"/>
    </source>
</evidence>
<gene>
    <name evidence="3" type="ORF">FSB_LOCUS41655</name>
</gene>
<dbReference type="InterPro" id="IPR017451">
    <property type="entry name" value="F-box-assoc_interact_dom"/>
</dbReference>
<feature type="compositionally biased region" description="Acidic residues" evidence="1">
    <location>
        <begin position="85"/>
        <end position="120"/>
    </location>
</feature>
<feature type="region of interest" description="Disordered" evidence="1">
    <location>
        <begin position="83"/>
        <end position="134"/>
    </location>
</feature>
<accession>A0A2N9HPU8</accession>
<organism evidence="3">
    <name type="scientific">Fagus sylvatica</name>
    <name type="common">Beechnut</name>
    <dbReference type="NCBI Taxonomy" id="28930"/>
    <lineage>
        <taxon>Eukaryota</taxon>
        <taxon>Viridiplantae</taxon>
        <taxon>Streptophyta</taxon>
        <taxon>Embryophyta</taxon>
        <taxon>Tracheophyta</taxon>
        <taxon>Spermatophyta</taxon>
        <taxon>Magnoliopsida</taxon>
        <taxon>eudicotyledons</taxon>
        <taxon>Gunneridae</taxon>
        <taxon>Pentapetalae</taxon>
        <taxon>rosids</taxon>
        <taxon>fabids</taxon>
        <taxon>Fagales</taxon>
        <taxon>Fagaceae</taxon>
        <taxon>Fagus</taxon>
    </lineage>
</organism>
<dbReference type="PROSITE" id="PS50181">
    <property type="entry name" value="FBOX"/>
    <property type="match status" value="1"/>
</dbReference>
<feature type="compositionally biased region" description="Basic and acidic residues" evidence="1">
    <location>
        <begin position="121"/>
        <end position="132"/>
    </location>
</feature>
<dbReference type="Pfam" id="PF07734">
    <property type="entry name" value="FBA_1"/>
    <property type="match status" value="1"/>
</dbReference>
<dbReference type="InterPro" id="IPR050796">
    <property type="entry name" value="SCF_F-box_component"/>
</dbReference>
<evidence type="ECO:0000313" key="3">
    <source>
        <dbReference type="EMBL" id="SPD13773.1"/>
    </source>
</evidence>
<dbReference type="InterPro" id="IPR001810">
    <property type="entry name" value="F-box_dom"/>
</dbReference>
<dbReference type="SMART" id="SM00256">
    <property type="entry name" value="FBOX"/>
    <property type="match status" value="1"/>
</dbReference>
<evidence type="ECO:0000256" key="1">
    <source>
        <dbReference type="SAM" id="MobiDB-lite"/>
    </source>
</evidence>
<dbReference type="CDD" id="cd22157">
    <property type="entry name" value="F-box_AtFBW1-like"/>
    <property type="match status" value="1"/>
</dbReference>
<feature type="domain" description="F-box" evidence="2">
    <location>
        <begin position="4"/>
        <end position="50"/>
    </location>
</feature>
<dbReference type="AlphaFoldDB" id="A0A2N9HPU8"/>
<dbReference type="NCBIfam" id="TIGR01640">
    <property type="entry name" value="F_box_assoc_1"/>
    <property type="match status" value="1"/>
</dbReference>